<name>K3WUQ2_GLOUD</name>
<feature type="compositionally biased region" description="Low complexity" evidence="1">
    <location>
        <begin position="1"/>
        <end position="17"/>
    </location>
</feature>
<sequence>MMESGSAASTTSAFHAAEGPGKRPSSERHSGDHSRKQSINGVQDAGASSSSRGSSSNN</sequence>
<dbReference type="InParanoid" id="K3WUQ2"/>
<feature type="region of interest" description="Disordered" evidence="1">
    <location>
        <begin position="1"/>
        <end position="58"/>
    </location>
</feature>
<proteinExistence type="predicted"/>
<evidence type="ECO:0000313" key="2">
    <source>
        <dbReference type="EnsemblProtists" id="PYU1_T008699"/>
    </source>
</evidence>
<protein>
    <submittedName>
        <fullName evidence="2">Uncharacterized protein</fullName>
    </submittedName>
</protein>
<dbReference type="Proteomes" id="UP000019132">
    <property type="component" value="Unassembled WGS sequence"/>
</dbReference>
<accession>K3WUQ2</accession>
<dbReference type="AlphaFoldDB" id="K3WUQ2"/>
<dbReference type="VEuPathDB" id="FungiDB:PYU1_G008682"/>
<keyword evidence="3" id="KW-1185">Reference proteome</keyword>
<dbReference type="EnsemblProtists" id="PYU1_T008699">
    <property type="protein sequence ID" value="PYU1_T008699"/>
    <property type="gene ID" value="PYU1_G008682"/>
</dbReference>
<dbReference type="EMBL" id="GL376558">
    <property type="status" value="NOT_ANNOTATED_CDS"/>
    <property type="molecule type" value="Genomic_DNA"/>
</dbReference>
<evidence type="ECO:0000313" key="3">
    <source>
        <dbReference type="Proteomes" id="UP000019132"/>
    </source>
</evidence>
<reference evidence="2" key="3">
    <citation type="submission" date="2015-02" db="UniProtKB">
        <authorList>
            <consortium name="EnsemblProtists"/>
        </authorList>
    </citation>
    <scope>IDENTIFICATION</scope>
    <source>
        <strain evidence="2">DAOM BR144</strain>
    </source>
</reference>
<reference evidence="3" key="1">
    <citation type="journal article" date="2010" name="Genome Biol.">
        <title>Genome sequence of the necrotrophic plant pathogen Pythium ultimum reveals original pathogenicity mechanisms and effector repertoire.</title>
        <authorList>
            <person name="Levesque C.A."/>
            <person name="Brouwer H."/>
            <person name="Cano L."/>
            <person name="Hamilton J.P."/>
            <person name="Holt C."/>
            <person name="Huitema E."/>
            <person name="Raffaele S."/>
            <person name="Robideau G.P."/>
            <person name="Thines M."/>
            <person name="Win J."/>
            <person name="Zerillo M.M."/>
            <person name="Beakes G.W."/>
            <person name="Boore J.L."/>
            <person name="Busam D."/>
            <person name="Dumas B."/>
            <person name="Ferriera S."/>
            <person name="Fuerstenberg S.I."/>
            <person name="Gachon C.M."/>
            <person name="Gaulin E."/>
            <person name="Govers F."/>
            <person name="Grenville-Briggs L."/>
            <person name="Horner N."/>
            <person name="Hostetler J."/>
            <person name="Jiang R.H."/>
            <person name="Johnson J."/>
            <person name="Krajaejun T."/>
            <person name="Lin H."/>
            <person name="Meijer H.J."/>
            <person name="Moore B."/>
            <person name="Morris P."/>
            <person name="Phuntmart V."/>
            <person name="Puiu D."/>
            <person name="Shetty J."/>
            <person name="Stajich J.E."/>
            <person name="Tripathy S."/>
            <person name="Wawra S."/>
            <person name="van West P."/>
            <person name="Whitty B.R."/>
            <person name="Coutinho P.M."/>
            <person name="Henrissat B."/>
            <person name="Martin F."/>
            <person name="Thomas P.D."/>
            <person name="Tyler B.M."/>
            <person name="De Vries R.P."/>
            <person name="Kamoun S."/>
            <person name="Yandell M."/>
            <person name="Tisserat N."/>
            <person name="Buell C.R."/>
        </authorList>
    </citation>
    <scope>NUCLEOTIDE SEQUENCE</scope>
    <source>
        <strain evidence="3">DAOM:BR144</strain>
    </source>
</reference>
<feature type="compositionally biased region" description="Low complexity" evidence="1">
    <location>
        <begin position="45"/>
        <end position="58"/>
    </location>
</feature>
<feature type="compositionally biased region" description="Basic and acidic residues" evidence="1">
    <location>
        <begin position="20"/>
        <end position="35"/>
    </location>
</feature>
<evidence type="ECO:0000256" key="1">
    <source>
        <dbReference type="SAM" id="MobiDB-lite"/>
    </source>
</evidence>
<organism evidence="2 3">
    <name type="scientific">Globisporangium ultimum (strain ATCC 200006 / CBS 805.95 / DAOM BR144)</name>
    <name type="common">Pythium ultimum</name>
    <dbReference type="NCBI Taxonomy" id="431595"/>
    <lineage>
        <taxon>Eukaryota</taxon>
        <taxon>Sar</taxon>
        <taxon>Stramenopiles</taxon>
        <taxon>Oomycota</taxon>
        <taxon>Peronosporomycetes</taxon>
        <taxon>Pythiales</taxon>
        <taxon>Pythiaceae</taxon>
        <taxon>Globisporangium</taxon>
    </lineage>
</organism>
<dbReference type="HOGENOM" id="CLU_2985444_0_0_1"/>
<reference evidence="3" key="2">
    <citation type="submission" date="2010-04" db="EMBL/GenBank/DDBJ databases">
        <authorList>
            <person name="Buell R."/>
            <person name="Hamilton J."/>
            <person name="Hostetler J."/>
        </authorList>
    </citation>
    <scope>NUCLEOTIDE SEQUENCE [LARGE SCALE GENOMIC DNA]</scope>
    <source>
        <strain evidence="3">DAOM:BR144</strain>
    </source>
</reference>